<dbReference type="PROSITE" id="PS51007">
    <property type="entry name" value="CYTC"/>
    <property type="match status" value="1"/>
</dbReference>
<dbReference type="Pfam" id="PF02790">
    <property type="entry name" value="COX2_TM"/>
    <property type="match status" value="1"/>
</dbReference>
<reference evidence="23 24" key="1">
    <citation type="submission" date="2019-03" db="EMBL/GenBank/DDBJ databases">
        <title>Genomic Encyclopedia of Type Strains, Phase IV (KMG-IV): sequencing the most valuable type-strain genomes for metagenomic binning, comparative biology and taxonomic classification.</title>
        <authorList>
            <person name="Goeker M."/>
        </authorList>
    </citation>
    <scope>NUCLEOTIDE SEQUENCE [LARGE SCALE GENOMIC DNA]</scope>
    <source>
        <strain evidence="23 24">DSM 19377</strain>
    </source>
</reference>
<evidence type="ECO:0000313" key="24">
    <source>
        <dbReference type="Proteomes" id="UP000295416"/>
    </source>
</evidence>
<evidence type="ECO:0000256" key="1">
    <source>
        <dbReference type="ARBA" id="ARBA00004141"/>
    </source>
</evidence>
<keyword evidence="24" id="KW-1185">Reference proteome</keyword>
<evidence type="ECO:0000256" key="2">
    <source>
        <dbReference type="ARBA" id="ARBA00007866"/>
    </source>
</evidence>
<feature type="domain" description="Cytochrome oxidase subunit II copper A binding" evidence="20">
    <location>
        <begin position="125"/>
        <end position="237"/>
    </location>
</feature>
<dbReference type="InterPro" id="IPR008972">
    <property type="entry name" value="Cupredoxin"/>
</dbReference>
<dbReference type="PROSITE" id="PS00078">
    <property type="entry name" value="COX2"/>
    <property type="match status" value="1"/>
</dbReference>
<dbReference type="InterPro" id="IPR014222">
    <property type="entry name" value="Cyt_c_oxidase_su2"/>
</dbReference>
<dbReference type="Proteomes" id="UP000295416">
    <property type="component" value="Unassembled WGS sequence"/>
</dbReference>
<sequence>MKKWRLSLRLFPLFAIALLLSGCGKEGLSTLIPMGTVAKEQADLMLFSLLIMVLVMVVVIVLFTYAIIKFRKKRGQEDFIPKQVEGNAKLELLWTIIPIILLIILAVPTISKTFAHSDTHVAKGDDVIKVKVTGHQYWWEFEYPDQKIKTAQDLVIPTGKKVVVELTSKDVIHAFWVPALAGKIDANPGQTTSLWLDADKEGTYKGRCAELCGSSHALMYFNVKAVSPDEFKQWSKDMKDGPSAPTTASAKKGEQIFKNNCMSCHAVGEKGGQTAPNLSNFADRENIAGFKEHNKKNLKAWIKNPGKIKPGAEMPSFEDELSDDQINALADYLFSLSVKK</sequence>
<evidence type="ECO:0000256" key="8">
    <source>
        <dbReference type="ARBA" id="ARBA00022967"/>
    </source>
</evidence>
<evidence type="ECO:0000256" key="6">
    <source>
        <dbReference type="ARBA" id="ARBA00022692"/>
    </source>
</evidence>
<comment type="cofactor">
    <cofactor evidence="18">
        <name>Cu cation</name>
        <dbReference type="ChEBI" id="CHEBI:23378"/>
    </cofactor>
    <text evidence="18">Binds a copper A center.</text>
</comment>
<evidence type="ECO:0000256" key="18">
    <source>
        <dbReference type="RuleBase" id="RU004024"/>
    </source>
</evidence>
<evidence type="ECO:0000256" key="17">
    <source>
        <dbReference type="RuleBase" id="RU000456"/>
    </source>
</evidence>
<dbReference type="InterPro" id="IPR009056">
    <property type="entry name" value="Cyt_c-like_dom"/>
</dbReference>
<evidence type="ECO:0000256" key="15">
    <source>
        <dbReference type="ARBA" id="ARBA00047816"/>
    </source>
</evidence>
<evidence type="ECO:0000259" key="22">
    <source>
        <dbReference type="PROSITE" id="PS51007"/>
    </source>
</evidence>
<gene>
    <name evidence="23" type="ORF">EV207_10530</name>
</gene>
<dbReference type="GO" id="GO:0016491">
    <property type="term" value="F:oxidoreductase activity"/>
    <property type="evidence" value="ECO:0007669"/>
    <property type="project" value="InterPro"/>
</dbReference>
<keyword evidence="10 19" id="KW-1133">Transmembrane helix</keyword>
<dbReference type="EC" id="7.1.1.9" evidence="18"/>
<dbReference type="InterPro" id="IPR045187">
    <property type="entry name" value="CcO_II"/>
</dbReference>
<proteinExistence type="inferred from homology"/>
<dbReference type="InterPro" id="IPR002429">
    <property type="entry name" value="CcO_II-like_C"/>
</dbReference>
<dbReference type="GO" id="GO:0042773">
    <property type="term" value="P:ATP synthesis coupled electron transport"/>
    <property type="evidence" value="ECO:0007669"/>
    <property type="project" value="TreeGrafter"/>
</dbReference>
<dbReference type="InterPro" id="IPR034236">
    <property type="entry name" value="CuRO_CcO_Caa3_II"/>
</dbReference>
<feature type="domain" description="Cytochrome oxidase subunit II transmembrane region profile" evidence="21">
    <location>
        <begin position="22"/>
        <end position="120"/>
    </location>
</feature>
<dbReference type="CDD" id="cd04213">
    <property type="entry name" value="CuRO_CcO_Caa3_II"/>
    <property type="match status" value="1"/>
</dbReference>
<dbReference type="NCBIfam" id="TIGR02866">
    <property type="entry name" value="CoxB"/>
    <property type="match status" value="1"/>
</dbReference>
<dbReference type="SUPFAM" id="SSF46626">
    <property type="entry name" value="Cytochrome c"/>
    <property type="match status" value="1"/>
</dbReference>
<keyword evidence="8" id="KW-1278">Translocase</keyword>
<dbReference type="PROSITE" id="PS50857">
    <property type="entry name" value="COX2_CUA"/>
    <property type="match status" value="1"/>
</dbReference>
<dbReference type="Gene3D" id="2.60.40.420">
    <property type="entry name" value="Cupredoxins - blue copper proteins"/>
    <property type="match status" value="1"/>
</dbReference>
<keyword evidence="13 19" id="KW-0472">Membrane</keyword>
<dbReference type="PANTHER" id="PTHR22888">
    <property type="entry name" value="CYTOCHROME C OXIDASE, SUBUNIT II"/>
    <property type="match status" value="1"/>
</dbReference>
<dbReference type="PRINTS" id="PR01166">
    <property type="entry name" value="CYCOXIDASEII"/>
</dbReference>
<organism evidence="23 24">
    <name type="scientific">Scopulibacillus darangshiensis</name>
    <dbReference type="NCBI Taxonomy" id="442528"/>
    <lineage>
        <taxon>Bacteria</taxon>
        <taxon>Bacillati</taxon>
        <taxon>Bacillota</taxon>
        <taxon>Bacilli</taxon>
        <taxon>Bacillales</taxon>
        <taxon>Sporolactobacillaceae</taxon>
        <taxon>Scopulibacillus</taxon>
    </lineage>
</organism>
<keyword evidence="3 17" id="KW-0813">Transport</keyword>
<dbReference type="RefSeq" id="WP_132744422.1">
    <property type="nucleotide sequence ID" value="NZ_SLXK01000005.1"/>
</dbReference>
<evidence type="ECO:0000256" key="3">
    <source>
        <dbReference type="ARBA" id="ARBA00022448"/>
    </source>
</evidence>
<comment type="subcellular location">
    <subcellularLocation>
        <location evidence="17">Cell membrane</location>
        <topology evidence="17">Multi-pass membrane protein</topology>
    </subcellularLocation>
    <subcellularLocation>
        <location evidence="1">Membrane</location>
        <topology evidence="1">Multi-pass membrane protein</topology>
    </subcellularLocation>
</comment>
<evidence type="ECO:0000256" key="11">
    <source>
        <dbReference type="ARBA" id="ARBA00023004"/>
    </source>
</evidence>
<dbReference type="GO" id="GO:0004129">
    <property type="term" value="F:cytochrome-c oxidase activity"/>
    <property type="evidence" value="ECO:0007669"/>
    <property type="project" value="UniProtKB-EC"/>
</dbReference>
<dbReference type="Pfam" id="PF00116">
    <property type="entry name" value="COX2"/>
    <property type="match status" value="1"/>
</dbReference>
<keyword evidence="9 17" id="KW-0249">Electron transport</keyword>
<dbReference type="AlphaFoldDB" id="A0A4R2P8X0"/>
<dbReference type="PROSITE" id="PS50999">
    <property type="entry name" value="COX2_TM"/>
    <property type="match status" value="1"/>
</dbReference>
<keyword evidence="4 16" id="KW-0349">Heme</keyword>
<comment type="similarity">
    <text evidence="2 17">Belongs to the cytochrome c oxidase subunit 2 family.</text>
</comment>
<evidence type="ECO:0000256" key="10">
    <source>
        <dbReference type="ARBA" id="ARBA00022989"/>
    </source>
</evidence>
<comment type="catalytic activity">
    <reaction evidence="15 18">
        <text>4 Fe(II)-[cytochrome c] + O2 + 8 H(+)(in) = 4 Fe(III)-[cytochrome c] + 2 H2O + 4 H(+)(out)</text>
        <dbReference type="Rhea" id="RHEA:11436"/>
        <dbReference type="Rhea" id="RHEA-COMP:10350"/>
        <dbReference type="Rhea" id="RHEA-COMP:14399"/>
        <dbReference type="ChEBI" id="CHEBI:15377"/>
        <dbReference type="ChEBI" id="CHEBI:15378"/>
        <dbReference type="ChEBI" id="CHEBI:15379"/>
        <dbReference type="ChEBI" id="CHEBI:29033"/>
        <dbReference type="ChEBI" id="CHEBI:29034"/>
        <dbReference type="EC" id="7.1.1.9"/>
    </reaction>
</comment>
<dbReference type="GO" id="GO:0005886">
    <property type="term" value="C:plasma membrane"/>
    <property type="evidence" value="ECO:0007669"/>
    <property type="project" value="UniProtKB-SubCell"/>
</dbReference>
<feature type="domain" description="Cytochrome c" evidence="22">
    <location>
        <begin position="248"/>
        <end position="337"/>
    </location>
</feature>
<dbReference type="Gene3D" id="1.10.287.90">
    <property type="match status" value="1"/>
</dbReference>
<dbReference type="GO" id="GO:0020037">
    <property type="term" value="F:heme binding"/>
    <property type="evidence" value="ECO:0007669"/>
    <property type="project" value="InterPro"/>
</dbReference>
<comment type="caution">
    <text evidence="23">The sequence shown here is derived from an EMBL/GenBank/DDBJ whole genome shotgun (WGS) entry which is preliminary data.</text>
</comment>
<name>A0A4R2P8X0_9BACL</name>
<comment type="function">
    <text evidence="14 18">Subunits I and II form the functional core of the enzyme complex. Electrons originating in cytochrome c are transferred via heme a and Cu(A) to the binuclear center formed by heme a3 and Cu(B).</text>
</comment>
<keyword evidence="5 17" id="KW-0679">Respiratory chain</keyword>
<evidence type="ECO:0000256" key="4">
    <source>
        <dbReference type="ARBA" id="ARBA00022617"/>
    </source>
</evidence>
<feature type="transmembrane region" description="Helical" evidence="19">
    <location>
        <begin position="44"/>
        <end position="68"/>
    </location>
</feature>
<evidence type="ECO:0000256" key="16">
    <source>
        <dbReference type="PROSITE-ProRule" id="PRU00433"/>
    </source>
</evidence>
<dbReference type="Pfam" id="PF00034">
    <property type="entry name" value="Cytochrom_C"/>
    <property type="match status" value="1"/>
</dbReference>
<evidence type="ECO:0000259" key="21">
    <source>
        <dbReference type="PROSITE" id="PS50999"/>
    </source>
</evidence>
<protein>
    <recommendedName>
        <fullName evidence="18">Cytochrome c oxidase subunit 2</fullName>
        <ecNumber evidence="18">7.1.1.9</ecNumber>
    </recommendedName>
</protein>
<evidence type="ECO:0000256" key="14">
    <source>
        <dbReference type="ARBA" id="ARBA00024688"/>
    </source>
</evidence>
<keyword evidence="11 16" id="KW-0408">Iron</keyword>
<keyword evidence="7 16" id="KW-0479">Metal-binding</keyword>
<keyword evidence="6 17" id="KW-0812">Transmembrane</keyword>
<evidence type="ECO:0000259" key="20">
    <source>
        <dbReference type="PROSITE" id="PS50857"/>
    </source>
</evidence>
<feature type="transmembrane region" description="Helical" evidence="19">
    <location>
        <begin position="92"/>
        <end position="110"/>
    </location>
</feature>
<dbReference type="PROSITE" id="PS51257">
    <property type="entry name" value="PROKAR_LIPOPROTEIN"/>
    <property type="match status" value="1"/>
</dbReference>
<dbReference type="EMBL" id="SLXK01000005">
    <property type="protein sequence ID" value="TCP30501.1"/>
    <property type="molecule type" value="Genomic_DNA"/>
</dbReference>
<dbReference type="PANTHER" id="PTHR22888:SF10">
    <property type="entry name" value="CYTOCHROME C OXIDASE SUBUNIT 2"/>
    <property type="match status" value="1"/>
</dbReference>
<evidence type="ECO:0000256" key="9">
    <source>
        <dbReference type="ARBA" id="ARBA00022982"/>
    </source>
</evidence>
<evidence type="ECO:0000313" key="23">
    <source>
        <dbReference type="EMBL" id="TCP30501.1"/>
    </source>
</evidence>
<dbReference type="SUPFAM" id="SSF81464">
    <property type="entry name" value="Cytochrome c oxidase subunit II-like, transmembrane region"/>
    <property type="match status" value="1"/>
</dbReference>
<evidence type="ECO:0000256" key="13">
    <source>
        <dbReference type="ARBA" id="ARBA00023136"/>
    </source>
</evidence>
<dbReference type="InterPro" id="IPR011759">
    <property type="entry name" value="Cyt_c_oxidase_su2_TM_dom"/>
</dbReference>
<accession>A0A4R2P8X0</accession>
<dbReference type="SUPFAM" id="SSF49503">
    <property type="entry name" value="Cupredoxins"/>
    <property type="match status" value="1"/>
</dbReference>
<evidence type="ECO:0000256" key="12">
    <source>
        <dbReference type="ARBA" id="ARBA00023008"/>
    </source>
</evidence>
<evidence type="ECO:0000256" key="7">
    <source>
        <dbReference type="ARBA" id="ARBA00022723"/>
    </source>
</evidence>
<dbReference type="InterPro" id="IPR036257">
    <property type="entry name" value="Cyt_c_oxidase_su2_TM_sf"/>
</dbReference>
<evidence type="ECO:0000256" key="5">
    <source>
        <dbReference type="ARBA" id="ARBA00022660"/>
    </source>
</evidence>
<evidence type="ECO:0000256" key="19">
    <source>
        <dbReference type="SAM" id="Phobius"/>
    </source>
</evidence>
<dbReference type="GO" id="GO:0005507">
    <property type="term" value="F:copper ion binding"/>
    <property type="evidence" value="ECO:0007669"/>
    <property type="project" value="InterPro"/>
</dbReference>
<keyword evidence="12 18" id="KW-0186">Copper</keyword>
<dbReference type="OrthoDB" id="9781261at2"/>
<dbReference type="InterPro" id="IPR001505">
    <property type="entry name" value="Copper_CuA"/>
</dbReference>
<dbReference type="InterPro" id="IPR036909">
    <property type="entry name" value="Cyt_c-like_dom_sf"/>
</dbReference>